<dbReference type="PRINTS" id="PR00418">
    <property type="entry name" value="TPI2FAMILY"/>
</dbReference>
<dbReference type="SMART" id="SM00433">
    <property type="entry name" value="TOP2c"/>
    <property type="match status" value="1"/>
</dbReference>
<dbReference type="SMART" id="SM00434">
    <property type="entry name" value="TOP4c"/>
    <property type="match status" value="1"/>
</dbReference>
<keyword evidence="9 16" id="KW-0067">ATP-binding</keyword>
<dbReference type="InterPro" id="IPR013757">
    <property type="entry name" value="Topo_IIA_A_a_sf"/>
</dbReference>
<dbReference type="Gene3D" id="3.30.230.10">
    <property type="match status" value="1"/>
</dbReference>
<dbReference type="InterPro" id="IPR013506">
    <property type="entry name" value="Topo_IIA_bsu_dom2"/>
</dbReference>
<dbReference type="PROSITE" id="PS00177">
    <property type="entry name" value="TOPOISOMERASE_II"/>
    <property type="match status" value="1"/>
</dbReference>
<dbReference type="PANTHER" id="PTHR10169">
    <property type="entry name" value="DNA TOPOISOMERASE/GYRASE"/>
    <property type="match status" value="1"/>
</dbReference>
<feature type="compositionally biased region" description="Low complexity" evidence="17">
    <location>
        <begin position="1445"/>
        <end position="1466"/>
    </location>
</feature>
<dbReference type="SUPFAM" id="SSF54211">
    <property type="entry name" value="Ribosomal protein S5 domain 2-like"/>
    <property type="match status" value="1"/>
</dbReference>
<dbReference type="PROSITE" id="PS52040">
    <property type="entry name" value="TOPO_IIA"/>
    <property type="match status" value="1"/>
</dbReference>
<feature type="region of interest" description="Disordered" evidence="17">
    <location>
        <begin position="1336"/>
        <end position="1489"/>
    </location>
</feature>
<dbReference type="GO" id="GO:0006265">
    <property type="term" value="P:DNA topological change"/>
    <property type="evidence" value="ECO:0007669"/>
    <property type="project" value="UniProtKB-UniRule"/>
</dbReference>
<keyword evidence="10" id="KW-0460">Magnesium</keyword>
<keyword evidence="11 15" id="KW-0799">Topoisomerase</keyword>
<dbReference type="InterPro" id="IPR006171">
    <property type="entry name" value="TOPRIM_dom"/>
</dbReference>
<dbReference type="GO" id="GO:0000819">
    <property type="term" value="P:sister chromatid segregation"/>
    <property type="evidence" value="ECO:0007669"/>
    <property type="project" value="TreeGrafter"/>
</dbReference>
<comment type="caution">
    <text evidence="20">The sequence shown here is derived from an EMBL/GenBank/DDBJ whole genome shotgun (WGS) entry which is preliminary data.</text>
</comment>
<dbReference type="SMART" id="SM00387">
    <property type="entry name" value="HATPase_c"/>
    <property type="match status" value="1"/>
</dbReference>
<feature type="compositionally biased region" description="Low complexity" evidence="17">
    <location>
        <begin position="23"/>
        <end position="57"/>
    </location>
</feature>
<gene>
    <name evidence="20" type="primary">TOP2_2</name>
    <name evidence="20" type="ORF">HK097_008576</name>
</gene>
<feature type="region of interest" description="Disordered" evidence="17">
    <location>
        <begin position="1519"/>
        <end position="1539"/>
    </location>
</feature>
<dbReference type="FunFam" id="3.30.1360.40:FF:000003">
    <property type="entry name" value="DNA topoisomerase 2"/>
    <property type="match status" value="1"/>
</dbReference>
<dbReference type="CDD" id="cd16930">
    <property type="entry name" value="HATPase_TopII-like"/>
    <property type="match status" value="1"/>
</dbReference>
<evidence type="ECO:0000256" key="3">
    <source>
        <dbReference type="ARBA" id="ARBA00001946"/>
    </source>
</evidence>
<evidence type="ECO:0000259" key="19">
    <source>
        <dbReference type="PROSITE" id="PS52040"/>
    </source>
</evidence>
<comment type="subunit">
    <text evidence="16">Homodimer.</text>
</comment>
<dbReference type="GO" id="GO:0046872">
    <property type="term" value="F:metal ion binding"/>
    <property type="evidence" value="ECO:0007669"/>
    <property type="project" value="UniProtKB-KW"/>
</dbReference>
<dbReference type="InterPro" id="IPR050634">
    <property type="entry name" value="DNA_Topoisomerase_II"/>
</dbReference>
<comment type="cofactor">
    <cofactor evidence="2">
        <name>Ca(2+)</name>
        <dbReference type="ChEBI" id="CHEBI:29108"/>
    </cofactor>
</comment>
<dbReference type="PROSITE" id="PS50880">
    <property type="entry name" value="TOPRIM"/>
    <property type="match status" value="1"/>
</dbReference>
<evidence type="ECO:0000256" key="11">
    <source>
        <dbReference type="ARBA" id="ARBA00023029"/>
    </source>
</evidence>
<dbReference type="PANTHER" id="PTHR10169:SF38">
    <property type="entry name" value="DNA TOPOISOMERASE 2"/>
    <property type="match status" value="1"/>
</dbReference>
<feature type="compositionally biased region" description="Acidic residues" evidence="17">
    <location>
        <begin position="1"/>
        <end position="11"/>
    </location>
</feature>
<dbReference type="Pfam" id="PF00521">
    <property type="entry name" value="DNA_topoisoIV"/>
    <property type="match status" value="1"/>
</dbReference>
<dbReference type="SUPFAM" id="SSF56719">
    <property type="entry name" value="Type II DNA topoisomerase"/>
    <property type="match status" value="1"/>
</dbReference>
<evidence type="ECO:0000256" key="7">
    <source>
        <dbReference type="ARBA" id="ARBA00022723"/>
    </source>
</evidence>
<dbReference type="Pfam" id="PF00204">
    <property type="entry name" value="DNA_gyraseB"/>
    <property type="match status" value="1"/>
</dbReference>
<feature type="region of interest" description="Disordered" evidence="17">
    <location>
        <begin position="1259"/>
        <end position="1305"/>
    </location>
</feature>
<dbReference type="Gene3D" id="3.40.50.670">
    <property type="match status" value="1"/>
</dbReference>
<dbReference type="GO" id="GO:0003677">
    <property type="term" value="F:DNA binding"/>
    <property type="evidence" value="ECO:0007669"/>
    <property type="project" value="UniProtKB-UniRule"/>
</dbReference>
<dbReference type="Gene3D" id="3.90.199.10">
    <property type="entry name" value="Topoisomerase II, domain 5"/>
    <property type="match status" value="1"/>
</dbReference>
<keyword evidence="12 15" id="KW-0238">DNA-binding</keyword>
<dbReference type="InterPro" id="IPR013760">
    <property type="entry name" value="Topo_IIA-like_dom_sf"/>
</dbReference>
<dbReference type="GO" id="GO:0005524">
    <property type="term" value="F:ATP binding"/>
    <property type="evidence" value="ECO:0007669"/>
    <property type="project" value="UniProtKB-UniRule"/>
</dbReference>
<evidence type="ECO:0000256" key="10">
    <source>
        <dbReference type="ARBA" id="ARBA00022842"/>
    </source>
</evidence>
<dbReference type="Pfam" id="PF02518">
    <property type="entry name" value="HATPase_c"/>
    <property type="match status" value="1"/>
</dbReference>
<dbReference type="Pfam" id="PF16898">
    <property type="entry name" value="TOPRIM_C"/>
    <property type="match status" value="1"/>
</dbReference>
<dbReference type="InterPro" id="IPR003594">
    <property type="entry name" value="HATPase_dom"/>
</dbReference>
<evidence type="ECO:0000256" key="8">
    <source>
        <dbReference type="ARBA" id="ARBA00022741"/>
    </source>
</evidence>
<dbReference type="FunFam" id="3.30.1490.30:FF:000001">
    <property type="entry name" value="DNA topoisomerase 2"/>
    <property type="match status" value="1"/>
</dbReference>
<evidence type="ECO:0000256" key="1">
    <source>
        <dbReference type="ARBA" id="ARBA00000185"/>
    </source>
</evidence>
<evidence type="ECO:0000256" key="13">
    <source>
        <dbReference type="ARBA" id="ARBA00023235"/>
    </source>
</evidence>
<dbReference type="SUPFAM" id="SSF55874">
    <property type="entry name" value="ATPase domain of HSP90 chaperone/DNA topoisomerase II/histidine kinase"/>
    <property type="match status" value="1"/>
</dbReference>
<dbReference type="InterPro" id="IPR014721">
    <property type="entry name" value="Ribsml_uS5_D2-typ_fold_subgr"/>
</dbReference>
<dbReference type="InterPro" id="IPR018522">
    <property type="entry name" value="TopoIIA_CS"/>
</dbReference>
<dbReference type="FunFam" id="3.30.565.10:FF:000004">
    <property type="entry name" value="DNA topoisomerase 2"/>
    <property type="match status" value="1"/>
</dbReference>
<evidence type="ECO:0000256" key="4">
    <source>
        <dbReference type="ARBA" id="ARBA00011080"/>
    </source>
</evidence>
<dbReference type="InterPro" id="IPR036890">
    <property type="entry name" value="HATPase_C_sf"/>
</dbReference>
<feature type="compositionally biased region" description="Acidic residues" evidence="17">
    <location>
        <begin position="1259"/>
        <end position="1268"/>
    </location>
</feature>
<dbReference type="InterPro" id="IPR020568">
    <property type="entry name" value="Ribosomal_Su5_D2-typ_SF"/>
</dbReference>
<dbReference type="InterPro" id="IPR001154">
    <property type="entry name" value="TopoII_euk"/>
</dbReference>
<dbReference type="InterPro" id="IPR034157">
    <property type="entry name" value="TOPRIM_TopoII"/>
</dbReference>
<evidence type="ECO:0000313" key="20">
    <source>
        <dbReference type="EMBL" id="KAJ3055967.1"/>
    </source>
</evidence>
<dbReference type="CDD" id="cd03481">
    <property type="entry name" value="TopoIIA_Trans_ScTopoIIA"/>
    <property type="match status" value="1"/>
</dbReference>
<proteinExistence type="inferred from homology"/>
<feature type="domain" description="Toprim" evidence="18">
    <location>
        <begin position="511"/>
        <end position="625"/>
    </location>
</feature>
<feature type="active site" description="O-(5'-phospho-DNA)-tyrosine intermediate" evidence="15">
    <location>
        <position position="847"/>
    </location>
</feature>
<dbReference type="EMBL" id="JADGJD010000051">
    <property type="protein sequence ID" value="KAJ3055967.1"/>
    <property type="molecule type" value="Genomic_DNA"/>
</dbReference>
<dbReference type="CDD" id="cd00187">
    <property type="entry name" value="TOP4c"/>
    <property type="match status" value="1"/>
</dbReference>
<evidence type="ECO:0000256" key="17">
    <source>
        <dbReference type="SAM" id="MobiDB-lite"/>
    </source>
</evidence>
<dbReference type="InterPro" id="IPR013759">
    <property type="entry name" value="Topo_IIA_B_C"/>
</dbReference>
<sequence>MSSGEDFSDDDWGAKPLKKAPAKKATTTKSATSKAATTGLAKPRSTAAAKSKASANAGSIDGAGQSVPVPKLTKAASSGLDAEGRTIEEIYQKKTQLEHILLRPDTYIGSTEKQTINMWVYEDEAMVHRPVTYVPGLYKIFDEIIVNAADNKVRDSTMDTIKVTIDKENNEISVWNNGRGIPVEIHAKEQVYVPELIFGHLLTSSNYDDDQKKITGGRNGYGAKLCNIFSTEFTVETADSGTGRKFKQSFFNNMSDKSKHHITDNPRGEDYTKITFKPDLAKFGMLIIDDDFEALVKKRAYDLAGCVSGVKVFLNGDRLKLKGFKDYVDLYLKTATHGLGASLPVVFETPNARWEVGFSLSDGQFQQVSFVNSICTMKGGTHVNHVADQIVSHLIEGVKKKDKKAAALKPFQVKNHIWVFVNCHVENPTFDSQTKENMTLRQSAFGSKCDLSEEFFKKVLKSGVLDNVLSFAKFQEDKLLKKTDGSKKQRITGNPKLADANNAGTRNGKHCTLILTEGDSAKSLAITGLSIVGRDNFGVFPLRGKLLNVREANHAQITANAEINAIKQILGLQHGKVYESVDSLRYGHLMIMTDQDHDGSHIKGLIINFLDHFWPSLLKIPGFLLEFITPIVKATKGNKQHGFFTIPEYESWKKAHDDGKGWTIKYYKGLGTSSDKEALEYFSDLDKHRKSFGVVSDQDRALIDMAFSKKKADDRKEWLRNYQPGTYMDHSQAIIPLDDFINRELILFSMSDNARSIPCVVDGLKPGQRKILWSCFKRNLKNEIKVAQLAGYVSEHSAYHHGEQSLCSTIVGMAQNFVGSNNINLLMPNGAFGTRLQGGKDASSPRYIFTQLTPLTRALFPAQDHALLTYLNDDGLNVEPEWYTPIIPMLLVNGGDGIGTGWSSSIPCYNPRDLVENIHRMMDGHAPEPIHPWYSGFKGTIELVDKDKYRVTGIINKIDATTVEITELPIHTWTQSYKEDLEKWLQTDKVDKEKGKETVGWIKDYKEYHTDKSVHFVITLTEENMEVAEKEGLEKKFKLTSTISTTNLVCFDKEGRLRKYDSVLDILQDWYALRRSYYQKRKAYLLNHLNNERIKCDNKVRFVTEIIKGQLTVQNKKRNLLLQELKDRGYDTFYKGKTERADAGGDDAEGEAEEEQVGGNGYDYLLSMPIWNLTMEKVQKLQKEQAERAQEVEILSRRTIDDLWRTDLDEFLALWDATEMEREQEAAGLPAGAKKAGLKAVKRAAPAKVKSIKEETFDFDEQDDDDDFMPAAPKPAGKPKAVRKPAVKKELTVSPPPEPQVASQLFPPKTQNIDQLAESFEDISISSMADAAKKRVLGTKKPTQTGTLKAKTSRAALQPVADNMDVDDFGNASVEPPAPAAKAKAPPKPRAPRKAPSKAVTPSGDDEFDIDSLASMDPPALGVANGAKAAAKKAPAKAPAKPRAKAINAADAENAPPPAAVTAKPRAAPKKTTKKMVISDSEEEDEEVVAVPSVVAKGRPARAGRGRVAVSYAEDDDDVMLDIDDGDGDFRAGQSDSDF</sequence>
<dbReference type="InterPro" id="IPR013758">
    <property type="entry name" value="Topo_IIA_A/C_ab"/>
</dbReference>
<dbReference type="FunFam" id="3.90.199.10:FF:000002">
    <property type="entry name" value="DNA topoisomerase 2"/>
    <property type="match status" value="1"/>
</dbReference>
<dbReference type="Proteomes" id="UP001212841">
    <property type="component" value="Unassembled WGS sequence"/>
</dbReference>
<comment type="similarity">
    <text evidence="4 16">Belongs to the type II topoisomerase family.</text>
</comment>
<keyword evidence="8 16" id="KW-0547">Nucleotide-binding</keyword>
<dbReference type="InterPro" id="IPR002205">
    <property type="entry name" value="Topo_IIA_dom_A"/>
</dbReference>
<reference evidence="20" key="1">
    <citation type="submission" date="2020-05" db="EMBL/GenBank/DDBJ databases">
        <title>Phylogenomic resolution of chytrid fungi.</title>
        <authorList>
            <person name="Stajich J.E."/>
            <person name="Amses K."/>
            <person name="Simmons R."/>
            <person name="Seto K."/>
            <person name="Myers J."/>
            <person name="Bonds A."/>
            <person name="Quandt C.A."/>
            <person name="Barry K."/>
            <person name="Liu P."/>
            <person name="Grigoriev I."/>
            <person name="Longcore J.E."/>
            <person name="James T.Y."/>
        </authorList>
    </citation>
    <scope>NUCLEOTIDE SEQUENCE</scope>
    <source>
        <strain evidence="20">JEL0318</strain>
    </source>
</reference>
<dbReference type="GO" id="GO:0003918">
    <property type="term" value="F:DNA topoisomerase type II (double strand cut, ATP-hydrolyzing) activity"/>
    <property type="evidence" value="ECO:0007669"/>
    <property type="project" value="UniProtKB-UniRule"/>
</dbReference>
<dbReference type="FunFam" id="3.30.230.10:FF:000008">
    <property type="entry name" value="DNA topoisomerase 2"/>
    <property type="match status" value="1"/>
</dbReference>
<feature type="domain" description="Topo IIA-type catalytic" evidence="19">
    <location>
        <begin position="757"/>
        <end position="1208"/>
    </location>
</feature>
<dbReference type="InterPro" id="IPR001241">
    <property type="entry name" value="Topo_IIA"/>
</dbReference>
<comment type="cofactor">
    <cofactor evidence="3">
        <name>Mg(2+)</name>
        <dbReference type="ChEBI" id="CHEBI:18420"/>
    </cofactor>
</comment>
<dbReference type="Gene3D" id="3.30.1490.30">
    <property type="match status" value="1"/>
</dbReference>
<keyword evidence="7" id="KW-0479">Metal-binding</keyword>
<keyword evidence="13 15" id="KW-0413">Isomerase</keyword>
<dbReference type="FunFam" id="3.40.50.670:FF:000001">
    <property type="entry name" value="DNA topoisomerase 2"/>
    <property type="match status" value="2"/>
</dbReference>
<dbReference type="Gene3D" id="3.30.1360.40">
    <property type="match status" value="1"/>
</dbReference>
<evidence type="ECO:0000256" key="14">
    <source>
        <dbReference type="ARBA" id="ARBA00053943"/>
    </source>
</evidence>
<evidence type="ECO:0000256" key="6">
    <source>
        <dbReference type="ARBA" id="ARBA00019635"/>
    </source>
</evidence>
<evidence type="ECO:0000259" key="18">
    <source>
        <dbReference type="PROSITE" id="PS50880"/>
    </source>
</evidence>
<name>A0AAD5X4C9_9FUNG</name>
<evidence type="ECO:0000256" key="15">
    <source>
        <dbReference type="PROSITE-ProRule" id="PRU01384"/>
    </source>
</evidence>
<dbReference type="CDD" id="cd03365">
    <property type="entry name" value="TOPRIM_TopoIIA"/>
    <property type="match status" value="1"/>
</dbReference>
<dbReference type="PRINTS" id="PR01158">
    <property type="entry name" value="TOPISMRASEII"/>
</dbReference>
<evidence type="ECO:0000256" key="12">
    <source>
        <dbReference type="ARBA" id="ARBA00023125"/>
    </source>
</evidence>
<dbReference type="EC" id="5.6.2.2" evidence="5 16"/>
<evidence type="ECO:0000256" key="5">
    <source>
        <dbReference type="ARBA" id="ARBA00012895"/>
    </source>
</evidence>
<dbReference type="InterPro" id="IPR031660">
    <property type="entry name" value="TOPRIM_C"/>
</dbReference>
<evidence type="ECO:0000313" key="21">
    <source>
        <dbReference type="Proteomes" id="UP001212841"/>
    </source>
</evidence>
<dbReference type="GO" id="GO:0005634">
    <property type="term" value="C:nucleus"/>
    <property type="evidence" value="ECO:0007669"/>
    <property type="project" value="TreeGrafter"/>
</dbReference>
<comment type="function">
    <text evidence="14 16">Control of topological states of DNA by transient breakage and subsequent rejoining of DNA strands. Topoisomerase II makes double-strand breaks.</text>
</comment>
<evidence type="ECO:0000256" key="2">
    <source>
        <dbReference type="ARBA" id="ARBA00001913"/>
    </source>
</evidence>
<dbReference type="Gene3D" id="3.30.565.10">
    <property type="entry name" value="Histidine kinase-like ATPase, C-terminal domain"/>
    <property type="match status" value="1"/>
</dbReference>
<feature type="compositionally biased region" description="Basic residues" evidence="17">
    <location>
        <begin position="1430"/>
        <end position="1444"/>
    </location>
</feature>
<feature type="region of interest" description="Disordered" evidence="17">
    <location>
        <begin position="1"/>
        <end position="68"/>
    </location>
</feature>
<feature type="compositionally biased region" description="Basic residues" evidence="17">
    <location>
        <begin position="1385"/>
        <end position="1396"/>
    </location>
</feature>
<dbReference type="Pfam" id="PF01751">
    <property type="entry name" value="Toprim"/>
    <property type="match status" value="1"/>
</dbReference>
<comment type="catalytic activity">
    <reaction evidence="1 15 16">
        <text>ATP-dependent breakage, passage and rejoining of double-stranded DNA.</text>
        <dbReference type="EC" id="5.6.2.2"/>
    </reaction>
</comment>
<organism evidence="20 21">
    <name type="scientific">Rhizophlyctis rosea</name>
    <dbReference type="NCBI Taxonomy" id="64517"/>
    <lineage>
        <taxon>Eukaryota</taxon>
        <taxon>Fungi</taxon>
        <taxon>Fungi incertae sedis</taxon>
        <taxon>Chytridiomycota</taxon>
        <taxon>Chytridiomycota incertae sedis</taxon>
        <taxon>Chytridiomycetes</taxon>
        <taxon>Rhizophlyctidales</taxon>
        <taxon>Rhizophlyctidaceae</taxon>
        <taxon>Rhizophlyctis</taxon>
    </lineage>
</organism>
<protein>
    <recommendedName>
        <fullName evidence="6 16">DNA topoisomerase 2</fullName>
        <ecNumber evidence="5 16">5.6.2.2</ecNumber>
    </recommendedName>
</protein>
<dbReference type="Gene3D" id="1.10.268.10">
    <property type="entry name" value="Topoisomerase, domain 3"/>
    <property type="match status" value="1"/>
</dbReference>
<feature type="compositionally biased region" description="Low complexity" evidence="17">
    <location>
        <begin position="1270"/>
        <end position="1279"/>
    </location>
</feature>
<evidence type="ECO:0000256" key="16">
    <source>
        <dbReference type="RuleBase" id="RU362094"/>
    </source>
</evidence>
<evidence type="ECO:0000256" key="9">
    <source>
        <dbReference type="ARBA" id="ARBA00022840"/>
    </source>
</evidence>
<accession>A0AAD5X4C9</accession>
<dbReference type="GO" id="GO:0000712">
    <property type="term" value="P:resolution of meiotic recombination intermediates"/>
    <property type="evidence" value="ECO:0007669"/>
    <property type="project" value="TreeGrafter"/>
</dbReference>
<keyword evidence="21" id="KW-1185">Reference proteome</keyword>